<evidence type="ECO:0000256" key="1">
    <source>
        <dbReference type="SAM" id="SignalP"/>
    </source>
</evidence>
<comment type="caution">
    <text evidence="2">The sequence shown here is derived from an EMBL/GenBank/DDBJ whole genome shotgun (WGS) entry which is preliminary data.</text>
</comment>
<name>A0ABR1JGK4_9AGAR</name>
<evidence type="ECO:0000313" key="3">
    <source>
        <dbReference type="Proteomes" id="UP001498398"/>
    </source>
</evidence>
<feature type="chain" id="PRO_5046655025" evidence="1">
    <location>
        <begin position="19"/>
        <end position="178"/>
    </location>
</feature>
<dbReference type="Proteomes" id="UP001498398">
    <property type="component" value="Unassembled WGS sequence"/>
</dbReference>
<sequence>MTAGDLFLLRFSCSVCSGELATYDISPVPGCRWYKSTHPTELEKHLEHLSKPFLNYITLRNMKFLALALAVLPAVLAQGSYSITAYTLPLCDSTSSVIETVSGPTNSTCIQFPGGRSLNLHMSGSCNRMTAFFSGDCTPNVGPSPDHTDIGSPWDVGCQTYALNAGQPNSFNSFKVFC</sequence>
<feature type="signal peptide" evidence="1">
    <location>
        <begin position="1"/>
        <end position="18"/>
    </location>
</feature>
<keyword evidence="1" id="KW-0732">Signal</keyword>
<protein>
    <submittedName>
        <fullName evidence="2">Uncharacterized protein</fullName>
    </submittedName>
</protein>
<dbReference type="EMBL" id="JBANRG010000014">
    <property type="protein sequence ID" value="KAK7460997.1"/>
    <property type="molecule type" value="Genomic_DNA"/>
</dbReference>
<keyword evidence="3" id="KW-1185">Reference proteome</keyword>
<proteinExistence type="predicted"/>
<reference evidence="2 3" key="1">
    <citation type="submission" date="2024-01" db="EMBL/GenBank/DDBJ databases">
        <title>A draft genome for the cacao thread blight pathogen Marasmiellus scandens.</title>
        <authorList>
            <person name="Baruah I.K."/>
            <person name="Leung J."/>
            <person name="Bukari Y."/>
            <person name="Amoako-Attah I."/>
            <person name="Meinhardt L.W."/>
            <person name="Bailey B.A."/>
            <person name="Cohen S.P."/>
        </authorList>
    </citation>
    <scope>NUCLEOTIDE SEQUENCE [LARGE SCALE GENOMIC DNA]</scope>
    <source>
        <strain evidence="2 3">GH-19</strain>
    </source>
</reference>
<organism evidence="2 3">
    <name type="scientific">Marasmiellus scandens</name>
    <dbReference type="NCBI Taxonomy" id="2682957"/>
    <lineage>
        <taxon>Eukaryota</taxon>
        <taxon>Fungi</taxon>
        <taxon>Dikarya</taxon>
        <taxon>Basidiomycota</taxon>
        <taxon>Agaricomycotina</taxon>
        <taxon>Agaricomycetes</taxon>
        <taxon>Agaricomycetidae</taxon>
        <taxon>Agaricales</taxon>
        <taxon>Marasmiineae</taxon>
        <taxon>Omphalotaceae</taxon>
        <taxon>Marasmiellus</taxon>
    </lineage>
</organism>
<accession>A0ABR1JGK4</accession>
<gene>
    <name evidence="2" type="ORF">VKT23_008924</name>
</gene>
<evidence type="ECO:0000313" key="2">
    <source>
        <dbReference type="EMBL" id="KAK7460997.1"/>
    </source>
</evidence>